<proteinExistence type="predicted"/>
<dbReference type="AlphaFoldDB" id="W9H3F1"/>
<dbReference type="STRING" id="1385369.N825_06345"/>
<protein>
    <recommendedName>
        <fullName evidence="3">VWA domain-containing protein</fullName>
    </recommendedName>
</protein>
<dbReference type="RefSeq" id="WP_051512486.1">
    <property type="nucleotide sequence ID" value="NZ_AVFL01000012.1"/>
</dbReference>
<dbReference type="EMBL" id="AVFL01000012">
    <property type="protein sequence ID" value="EWY39321.1"/>
    <property type="molecule type" value="Genomic_DNA"/>
</dbReference>
<dbReference type="InterPro" id="IPR036465">
    <property type="entry name" value="vWFA_dom_sf"/>
</dbReference>
<evidence type="ECO:0000313" key="2">
    <source>
        <dbReference type="Proteomes" id="UP000019486"/>
    </source>
</evidence>
<gene>
    <name evidence="1" type="ORF">N825_06345</name>
</gene>
<accession>W9H3F1</accession>
<comment type="caution">
    <text evidence="1">The sequence shown here is derived from an EMBL/GenBank/DDBJ whole genome shotgun (WGS) entry which is preliminary data.</text>
</comment>
<dbReference type="PATRIC" id="fig|1385369.3.peg.3467"/>
<reference evidence="1 2" key="1">
    <citation type="submission" date="2013-08" db="EMBL/GenBank/DDBJ databases">
        <title>The genome sequence of Skermanella stibiiresistens.</title>
        <authorList>
            <person name="Zhu W."/>
            <person name="Wang G."/>
        </authorList>
    </citation>
    <scope>NUCLEOTIDE SEQUENCE [LARGE SCALE GENOMIC DNA]</scope>
    <source>
        <strain evidence="1 2">SB22</strain>
    </source>
</reference>
<dbReference type="SUPFAM" id="SSF53300">
    <property type="entry name" value="vWA-like"/>
    <property type="match status" value="1"/>
</dbReference>
<keyword evidence="2" id="KW-1185">Reference proteome</keyword>
<sequence>MADDDKTLPTTSASRSEVDAFLRKVAATPNPNRTGRRGRLMFAMDATASRQPTWDQACHIQAEMFQATSALGGLDVQLVFYRGFRQCQASPWVGNANELLRRMTSVTCLGGQTQIDRILGHALKESRREKVNAVVFVGDCMEEDIDQLCHHAGELGLLGVPVFMFHEGGEPVARRAFEQIARLSGGAYCPFDASSAQQLKDLLSAVAVFAAGGRAALADYSRGKGEGIRRLSHQIGDR</sequence>
<organism evidence="1 2">
    <name type="scientific">Skermanella stibiiresistens SB22</name>
    <dbReference type="NCBI Taxonomy" id="1385369"/>
    <lineage>
        <taxon>Bacteria</taxon>
        <taxon>Pseudomonadati</taxon>
        <taxon>Pseudomonadota</taxon>
        <taxon>Alphaproteobacteria</taxon>
        <taxon>Rhodospirillales</taxon>
        <taxon>Azospirillaceae</taxon>
        <taxon>Skermanella</taxon>
    </lineage>
</organism>
<evidence type="ECO:0008006" key="3">
    <source>
        <dbReference type="Google" id="ProtNLM"/>
    </source>
</evidence>
<name>W9H3F1_9PROT</name>
<dbReference type="Proteomes" id="UP000019486">
    <property type="component" value="Unassembled WGS sequence"/>
</dbReference>
<dbReference type="Gene3D" id="3.40.50.410">
    <property type="entry name" value="von Willebrand factor, type A domain"/>
    <property type="match status" value="1"/>
</dbReference>
<evidence type="ECO:0000313" key="1">
    <source>
        <dbReference type="EMBL" id="EWY39321.1"/>
    </source>
</evidence>
<dbReference type="OrthoDB" id="5430236at2"/>